<keyword evidence="3" id="KW-1185">Reference proteome</keyword>
<dbReference type="Proteomes" id="UP001552299">
    <property type="component" value="Unassembled WGS sequence"/>
</dbReference>
<feature type="compositionally biased region" description="Basic and acidic residues" evidence="1">
    <location>
        <begin position="163"/>
        <end position="180"/>
    </location>
</feature>
<accession>A0ABD0UIK0</accession>
<dbReference type="AlphaFoldDB" id="A0ABD0UIK0"/>
<dbReference type="PANTHER" id="PTHR47481">
    <property type="match status" value="1"/>
</dbReference>
<evidence type="ECO:0000313" key="3">
    <source>
        <dbReference type="Proteomes" id="UP001552299"/>
    </source>
</evidence>
<feature type="region of interest" description="Disordered" evidence="1">
    <location>
        <begin position="298"/>
        <end position="349"/>
    </location>
</feature>
<name>A0ABD0UIK0_DENTH</name>
<feature type="region of interest" description="Disordered" evidence="1">
    <location>
        <begin position="201"/>
        <end position="227"/>
    </location>
</feature>
<reference evidence="2 3" key="1">
    <citation type="journal article" date="2024" name="Plant Biotechnol. J.">
        <title>Dendrobium thyrsiflorum genome and its molecular insights into genes involved in important horticultural traits.</title>
        <authorList>
            <person name="Chen B."/>
            <person name="Wang J.Y."/>
            <person name="Zheng P.J."/>
            <person name="Li K.L."/>
            <person name="Liang Y.M."/>
            <person name="Chen X.F."/>
            <person name="Zhang C."/>
            <person name="Zhao X."/>
            <person name="He X."/>
            <person name="Zhang G.Q."/>
            <person name="Liu Z.J."/>
            <person name="Xu Q."/>
        </authorList>
    </citation>
    <scope>NUCLEOTIDE SEQUENCE [LARGE SCALE GENOMIC DNA]</scope>
    <source>
        <strain evidence="2">GZMU011</strain>
    </source>
</reference>
<feature type="compositionally biased region" description="Polar residues" evidence="1">
    <location>
        <begin position="138"/>
        <end position="150"/>
    </location>
</feature>
<gene>
    <name evidence="2" type="ORF">M5K25_018636</name>
</gene>
<comment type="caution">
    <text evidence="2">The sequence shown here is derived from an EMBL/GenBank/DDBJ whole genome shotgun (WGS) entry which is preliminary data.</text>
</comment>
<evidence type="ECO:0000313" key="2">
    <source>
        <dbReference type="EMBL" id="KAL0912647.1"/>
    </source>
</evidence>
<protein>
    <recommendedName>
        <fullName evidence="4">Retrotransposon Copia-like N-terminal domain-containing protein</fullName>
    </recommendedName>
</protein>
<evidence type="ECO:0000256" key="1">
    <source>
        <dbReference type="SAM" id="MobiDB-lite"/>
    </source>
</evidence>
<dbReference type="PANTHER" id="PTHR47481:SF31">
    <property type="entry name" value="OS01G0873500 PROTEIN"/>
    <property type="match status" value="1"/>
</dbReference>
<dbReference type="EMBL" id="JANQDX010000014">
    <property type="protein sequence ID" value="KAL0912647.1"/>
    <property type="molecule type" value="Genomic_DNA"/>
</dbReference>
<organism evidence="2 3">
    <name type="scientific">Dendrobium thyrsiflorum</name>
    <name type="common">Pinecone-like raceme dendrobium</name>
    <name type="synonym">Orchid</name>
    <dbReference type="NCBI Taxonomy" id="117978"/>
    <lineage>
        <taxon>Eukaryota</taxon>
        <taxon>Viridiplantae</taxon>
        <taxon>Streptophyta</taxon>
        <taxon>Embryophyta</taxon>
        <taxon>Tracheophyta</taxon>
        <taxon>Spermatophyta</taxon>
        <taxon>Magnoliopsida</taxon>
        <taxon>Liliopsida</taxon>
        <taxon>Asparagales</taxon>
        <taxon>Orchidaceae</taxon>
        <taxon>Epidendroideae</taxon>
        <taxon>Malaxideae</taxon>
        <taxon>Dendrobiinae</taxon>
        <taxon>Dendrobium</taxon>
    </lineage>
</organism>
<proteinExistence type="predicted"/>
<sequence>MADSIFSHLNDPADHHFSNEPIIPANLKFVVSNLKNFVLVQLSPNNYAMWKSQIIKIFRANGFHCFLDSQSSPPTRFLPNQDGSSSSNPLFSQWILTDQNLAASLCSTISSSILPYVISLESTAAIWSTLESRFQSSNRTTKAEQISVQQGEGEVSHAKHTKRDSLSRTQDSHSHEQREARPSPFFLLPCFRSRDQARPSLPPFGLLPVATPESTPPPPPSSRNREQQDLLVRPTRHQPPPALFEPTSTSSVPADTIVRAVFLLCKPVAPPLAPVGSQQGRTTYTPTSFRLLEIEQDSTLAPPQVDPAPPELQLGRGPDRPKAPLRRLRDRKPGSIQTTSEVLAEPSYH</sequence>
<feature type="region of interest" description="Disordered" evidence="1">
    <location>
        <begin position="138"/>
        <end position="180"/>
    </location>
</feature>
<evidence type="ECO:0008006" key="4">
    <source>
        <dbReference type="Google" id="ProtNLM"/>
    </source>
</evidence>